<keyword evidence="6" id="KW-1185">Reference proteome</keyword>
<dbReference type="Pfam" id="PF23562">
    <property type="entry name" value="AMP-binding_C_3"/>
    <property type="match status" value="1"/>
</dbReference>
<feature type="domain" description="Thioester reductase (TE)" evidence="4">
    <location>
        <begin position="701"/>
        <end position="937"/>
    </location>
</feature>
<dbReference type="EMBL" id="JARJCM010000127">
    <property type="protein sequence ID" value="KAJ7027217.1"/>
    <property type="molecule type" value="Genomic_DNA"/>
</dbReference>
<dbReference type="InterPro" id="IPR042099">
    <property type="entry name" value="ANL_N_sf"/>
</dbReference>
<dbReference type="InterPro" id="IPR013120">
    <property type="entry name" value="FAR_NAD-bd"/>
</dbReference>
<keyword evidence="1" id="KW-0596">Phosphopantetheine</keyword>
<keyword evidence="2" id="KW-0597">Phosphoprotein</keyword>
<dbReference type="Gene3D" id="3.40.50.12780">
    <property type="entry name" value="N-terminal domain of ligase-like"/>
    <property type="match status" value="1"/>
</dbReference>
<evidence type="ECO:0000256" key="1">
    <source>
        <dbReference type="ARBA" id="ARBA00022450"/>
    </source>
</evidence>
<dbReference type="AlphaFoldDB" id="A0AAD6WVW6"/>
<dbReference type="PANTHER" id="PTHR43439">
    <property type="entry name" value="PHENYLACETATE-COENZYME A LIGASE"/>
    <property type="match status" value="1"/>
</dbReference>
<dbReference type="Gene3D" id="3.40.50.720">
    <property type="entry name" value="NAD(P)-binding Rossmann-like Domain"/>
    <property type="match status" value="1"/>
</dbReference>
<evidence type="ECO:0000313" key="5">
    <source>
        <dbReference type="EMBL" id="KAJ7027217.1"/>
    </source>
</evidence>
<evidence type="ECO:0000313" key="6">
    <source>
        <dbReference type="Proteomes" id="UP001218188"/>
    </source>
</evidence>
<dbReference type="InterPro" id="IPR036291">
    <property type="entry name" value="NAD(P)-bd_dom_sf"/>
</dbReference>
<accession>A0AAD6WVW6</accession>
<dbReference type="PANTHER" id="PTHR43439:SF2">
    <property type="entry name" value="ENZYME, PUTATIVE (JCVI)-RELATED"/>
    <property type="match status" value="1"/>
</dbReference>
<dbReference type="InterPro" id="IPR051414">
    <property type="entry name" value="Adenylate-forming_Reductase"/>
</dbReference>
<dbReference type="Pfam" id="PF07993">
    <property type="entry name" value="NAD_binding_4"/>
    <property type="match status" value="1"/>
</dbReference>
<dbReference type="Pfam" id="PF00501">
    <property type="entry name" value="AMP-binding"/>
    <property type="match status" value="1"/>
</dbReference>
<evidence type="ECO:0000259" key="3">
    <source>
        <dbReference type="Pfam" id="PF00501"/>
    </source>
</evidence>
<organism evidence="5 6">
    <name type="scientific">Mycena alexandri</name>
    <dbReference type="NCBI Taxonomy" id="1745969"/>
    <lineage>
        <taxon>Eukaryota</taxon>
        <taxon>Fungi</taxon>
        <taxon>Dikarya</taxon>
        <taxon>Basidiomycota</taxon>
        <taxon>Agaricomycotina</taxon>
        <taxon>Agaricomycetes</taxon>
        <taxon>Agaricomycetidae</taxon>
        <taxon>Agaricales</taxon>
        <taxon>Marasmiineae</taxon>
        <taxon>Mycenaceae</taxon>
        <taxon>Mycena</taxon>
    </lineage>
</organism>
<dbReference type="SUPFAM" id="SSF51735">
    <property type="entry name" value="NAD(P)-binding Rossmann-fold domains"/>
    <property type="match status" value="1"/>
</dbReference>
<gene>
    <name evidence="5" type="ORF">C8F04DRAFT_965479</name>
</gene>
<dbReference type="InterPro" id="IPR000873">
    <property type="entry name" value="AMP-dep_synth/lig_dom"/>
</dbReference>
<evidence type="ECO:0000256" key="2">
    <source>
        <dbReference type="ARBA" id="ARBA00022553"/>
    </source>
</evidence>
<name>A0AAD6WVW6_9AGAR</name>
<dbReference type="Proteomes" id="UP001218188">
    <property type="component" value="Unassembled WGS sequence"/>
</dbReference>
<dbReference type="SUPFAM" id="SSF56801">
    <property type="entry name" value="Acetyl-CoA synthetase-like"/>
    <property type="match status" value="1"/>
</dbReference>
<protein>
    <submittedName>
        <fullName evidence="5">Acetyl-CoA synthetase-like protein</fullName>
    </submittedName>
</protein>
<comment type="caution">
    <text evidence="5">The sequence shown here is derived from an EMBL/GenBank/DDBJ whole genome shotgun (WGS) entry which is preliminary data.</text>
</comment>
<reference evidence="5" key="1">
    <citation type="submission" date="2023-03" db="EMBL/GenBank/DDBJ databases">
        <title>Massive genome expansion in bonnet fungi (Mycena s.s.) driven by repeated elements and novel gene families across ecological guilds.</title>
        <authorList>
            <consortium name="Lawrence Berkeley National Laboratory"/>
            <person name="Harder C.B."/>
            <person name="Miyauchi S."/>
            <person name="Viragh M."/>
            <person name="Kuo A."/>
            <person name="Thoen E."/>
            <person name="Andreopoulos B."/>
            <person name="Lu D."/>
            <person name="Skrede I."/>
            <person name="Drula E."/>
            <person name="Henrissat B."/>
            <person name="Morin E."/>
            <person name="Kohler A."/>
            <person name="Barry K."/>
            <person name="LaButti K."/>
            <person name="Morin E."/>
            <person name="Salamov A."/>
            <person name="Lipzen A."/>
            <person name="Mereny Z."/>
            <person name="Hegedus B."/>
            <person name="Baldrian P."/>
            <person name="Stursova M."/>
            <person name="Weitz H."/>
            <person name="Taylor A."/>
            <person name="Grigoriev I.V."/>
            <person name="Nagy L.G."/>
            <person name="Martin F."/>
            <person name="Kauserud H."/>
        </authorList>
    </citation>
    <scope>NUCLEOTIDE SEQUENCE</scope>
    <source>
        <strain evidence="5">CBHHK200</strain>
    </source>
</reference>
<feature type="domain" description="AMP-dependent synthetase/ligase" evidence="3">
    <location>
        <begin position="24"/>
        <end position="349"/>
    </location>
</feature>
<sequence length="1074" mass="117794">MRPPVDCSLNLEEIINLHIARENSSAAYVFADEESDVTEITHLEFARAAHRVAHILRPQRGGPERQVLAITALTDVLIYQTIVAGCIIAGIVPFQISHRNSTAAIFQLLNNTSSHRMLTTKGSLAKTMDALSTYLATQNPPYQLFIEEIPLLGHIYPHLGHETTEDPFVPYPGPTTRTALDEVAMYVHSSGDTGFPKSIPLTHRFLIQYAAMELCAQTIELSPRHAVGALPAFHSYGMLVQLCNPILAGGTACIYPLASTTTEYVIPVNPTPQNALENARRTKATGISAVPAFLVEWQSSEHIAYLKTLNLLMYGGGPLPPRVGDFLFSQGINVVPGYGGSEFGGPIIIKREPAEVAAGEWAWFRFSNRSKIRWMPQADGTFECQFLSVPETHQMAVENLSDVKGYATKDLFERHPTKPDLYRIVGRLDDVLIMANGEKTVPGPMENIMMASPLIKGAVMFGRERNQVGVLVESNTQHTLDPVDGQQLANFRNLIWPVVEEANETAPAFARIYKEMILVTDAERPMIRTPKKTIVKKATVALYQKDIEDLYFTIEASGDAASDVEPPLSWTPRDLQPWLQTQASLVADRDLRDDSDLFEQGFDSLNATFLRHRIVGGLHNSTDEKAKKGANNIPQNFVYNHPSVGELAKAISALVNGDGNGTDEGKSAIIEEMIAKYSEGFNAGIVQRETKAAFIGAVIFLTGSTGGLGTHLLQILLNLASVRRVYAFNRRGKVPLAERQKAAFLDRGLDAELLSSDKLVYLEGDATSQNLGLPLTFATVRDTITVIIHNAWMLDFNKSLSSFEPHVKGTRNLIDLARQGANNSGVRFMFTSSIGTGMGWDPNRGQFPEELQPTADAAIGSGYSESKYVSERILAASGLEATSFRIGQITGSSSNGAWSTTDWVPAIVKSSIALGSFPSDASGVVSWLPPEAIAEAIIDVALSAEKPAFALNLVHPRPIAWDAVMSTMAGELPLIPFASWVQRLQDRSVGATAKDIENIVRIPPNSNYLPFLKFLQPAIKLLAFFKAMVAGAVSVEFSTAKAQAASESMRLLKPLREQDVQRWMHYWRQKEFLN</sequence>
<evidence type="ECO:0000259" key="4">
    <source>
        <dbReference type="Pfam" id="PF07993"/>
    </source>
</evidence>
<proteinExistence type="predicted"/>